<dbReference type="Proteomes" id="UP000519004">
    <property type="component" value="Unassembled WGS sequence"/>
</dbReference>
<dbReference type="SUPFAM" id="SSF54593">
    <property type="entry name" value="Glyoxalase/Bleomycin resistance protein/Dihydroxybiphenyl dioxygenase"/>
    <property type="match status" value="1"/>
</dbReference>
<proteinExistence type="predicted"/>
<dbReference type="Gene3D" id="3.10.180.10">
    <property type="entry name" value="2,3-Dihydroxybiphenyl 1,2-Dioxygenase, domain 1"/>
    <property type="match status" value="1"/>
</dbReference>
<comment type="caution">
    <text evidence="2">The sequence shown here is derived from an EMBL/GenBank/DDBJ whole genome shotgun (WGS) entry which is preliminary data.</text>
</comment>
<name>A0A7W8DER2_9GAMM</name>
<reference evidence="2 3" key="1">
    <citation type="submission" date="2020-08" db="EMBL/GenBank/DDBJ databases">
        <title>Genomic Encyclopedia of Type Strains, Phase IV (KMG-IV): sequencing the most valuable type-strain genomes for metagenomic binning, comparative biology and taxonomic classification.</title>
        <authorList>
            <person name="Goeker M."/>
        </authorList>
    </citation>
    <scope>NUCLEOTIDE SEQUENCE [LARGE SCALE GENOMIC DNA]</scope>
    <source>
        <strain evidence="2 3">DSM 25897</strain>
    </source>
</reference>
<evidence type="ECO:0000313" key="3">
    <source>
        <dbReference type="Proteomes" id="UP000519004"/>
    </source>
</evidence>
<keyword evidence="3" id="KW-1185">Reference proteome</keyword>
<dbReference type="InterPro" id="IPR050383">
    <property type="entry name" value="GlyoxalaseI/FosfomycinResist"/>
</dbReference>
<dbReference type="Pfam" id="PF18029">
    <property type="entry name" value="Glyoxalase_6"/>
    <property type="match status" value="1"/>
</dbReference>
<dbReference type="PROSITE" id="PS51819">
    <property type="entry name" value="VOC"/>
    <property type="match status" value="1"/>
</dbReference>
<feature type="domain" description="VOC" evidence="1">
    <location>
        <begin position="6"/>
        <end position="132"/>
    </location>
</feature>
<evidence type="ECO:0000259" key="1">
    <source>
        <dbReference type="PROSITE" id="PS51819"/>
    </source>
</evidence>
<evidence type="ECO:0000313" key="2">
    <source>
        <dbReference type="EMBL" id="MBB5015634.1"/>
    </source>
</evidence>
<accession>A0A7W8DER2</accession>
<protein>
    <submittedName>
        <fullName evidence="2">Glyoxylase I family protein</fullName>
    </submittedName>
</protein>
<dbReference type="EMBL" id="JACHHX010000009">
    <property type="protein sequence ID" value="MBB5015634.1"/>
    <property type="molecule type" value="Genomic_DNA"/>
</dbReference>
<dbReference type="InterPro" id="IPR041581">
    <property type="entry name" value="Glyoxalase_6"/>
</dbReference>
<dbReference type="PANTHER" id="PTHR21366">
    <property type="entry name" value="GLYOXALASE FAMILY PROTEIN"/>
    <property type="match status" value="1"/>
</dbReference>
<organism evidence="2 3">
    <name type="scientific">Rehaibacterium terrae</name>
    <dbReference type="NCBI Taxonomy" id="1341696"/>
    <lineage>
        <taxon>Bacteria</taxon>
        <taxon>Pseudomonadati</taxon>
        <taxon>Pseudomonadota</taxon>
        <taxon>Gammaproteobacteria</taxon>
        <taxon>Lysobacterales</taxon>
        <taxon>Lysobacteraceae</taxon>
        <taxon>Rehaibacterium</taxon>
    </lineage>
</organism>
<sequence>MFRVLGIDHVVLRARDPRALVRFYVEALGCPVEREQPDLGLIQLCAGRALIDIVDVAGAIGRAGGAPPGEEGRNLDHLCLRIEPWDLDALRAHLVAHGARLGEYGQRYGAEGRGPSLYLYDPEGNLLELKGPASASA</sequence>
<dbReference type="RefSeq" id="WP_183948314.1">
    <property type="nucleotide sequence ID" value="NZ_JACHHX010000009.1"/>
</dbReference>
<dbReference type="AlphaFoldDB" id="A0A7W8DER2"/>
<dbReference type="PANTHER" id="PTHR21366:SF14">
    <property type="entry name" value="GLYOXALASE DOMAIN-CONTAINING PROTEIN 5"/>
    <property type="match status" value="1"/>
</dbReference>
<dbReference type="InterPro" id="IPR037523">
    <property type="entry name" value="VOC_core"/>
</dbReference>
<dbReference type="InterPro" id="IPR029068">
    <property type="entry name" value="Glyas_Bleomycin-R_OHBP_Dase"/>
</dbReference>
<gene>
    <name evidence="2" type="ORF">HNQ58_001538</name>
</gene>